<reference evidence="3" key="1">
    <citation type="journal article" date="2019" name="Int. J. Syst. Evol. Microbiol.">
        <title>The Global Catalogue of Microorganisms (GCM) 10K type strain sequencing project: providing services to taxonomists for standard genome sequencing and annotation.</title>
        <authorList>
            <consortium name="The Broad Institute Genomics Platform"/>
            <consortium name="The Broad Institute Genome Sequencing Center for Infectious Disease"/>
            <person name="Wu L."/>
            <person name="Ma J."/>
        </authorList>
    </citation>
    <scope>NUCLEOTIDE SEQUENCE [LARGE SCALE GENOMIC DNA]</scope>
    <source>
        <strain evidence="3">JCM 16601</strain>
    </source>
</reference>
<organism evidence="2 3">
    <name type="scientific">Mucilaginibacter dorajii</name>
    <dbReference type="NCBI Taxonomy" id="692994"/>
    <lineage>
        <taxon>Bacteria</taxon>
        <taxon>Pseudomonadati</taxon>
        <taxon>Bacteroidota</taxon>
        <taxon>Sphingobacteriia</taxon>
        <taxon>Sphingobacteriales</taxon>
        <taxon>Sphingobacteriaceae</taxon>
        <taxon>Mucilaginibacter</taxon>
    </lineage>
</organism>
<proteinExistence type="predicted"/>
<evidence type="ECO:0000259" key="1">
    <source>
        <dbReference type="Pfam" id="PF09995"/>
    </source>
</evidence>
<name>A0ABP7QQJ7_9SPHI</name>
<keyword evidence="3" id="KW-1185">Reference proteome</keyword>
<dbReference type="Proteomes" id="UP001500742">
    <property type="component" value="Unassembled WGS sequence"/>
</dbReference>
<dbReference type="EMBL" id="BAAAZC010000029">
    <property type="protein sequence ID" value="GAA3986534.1"/>
    <property type="molecule type" value="Genomic_DNA"/>
</dbReference>
<dbReference type="InterPro" id="IPR018713">
    <property type="entry name" value="MPAB/Lcp_cat_dom"/>
</dbReference>
<sequence>MSGIKYFVSEDSIVRKIWGKADTILFIFAGAAAEFALNKAVDWLYFTGRLPADPLGRLFSTVEYSRQILFSKQEDAFKAIDRINAIHKGVENSRGGQIPDWAYRDVLFLLIDLSIRSYELLERKLTDAEKEETFNVFNKVGLRMHLAGLPQNYTQYLQMREEHLQQNLINSEFTVDLYLQYKKHLGSLRYRVLKQAQLLVAPKEVRKRLNLGWLPWLQAIVWGYKLLRLIKVETFLRNALLPKAYKAQIIAMDVPYLSNSSFSS</sequence>
<dbReference type="Pfam" id="PF09995">
    <property type="entry name" value="MPAB_Lcp_cat"/>
    <property type="match status" value="1"/>
</dbReference>
<evidence type="ECO:0000313" key="2">
    <source>
        <dbReference type="EMBL" id="GAA3986534.1"/>
    </source>
</evidence>
<comment type="caution">
    <text evidence="2">The sequence shown here is derived from an EMBL/GenBank/DDBJ whole genome shotgun (WGS) entry which is preliminary data.</text>
</comment>
<protein>
    <recommendedName>
        <fullName evidence="1">ER-bound oxygenase mpaB/mpaB'/Rubber oxygenase catalytic domain-containing protein</fullName>
    </recommendedName>
</protein>
<gene>
    <name evidence="2" type="ORF">GCM10022210_43740</name>
</gene>
<feature type="domain" description="ER-bound oxygenase mpaB/mpaB'/Rubber oxygenase catalytic" evidence="1">
    <location>
        <begin position="46"/>
        <end position="215"/>
    </location>
</feature>
<evidence type="ECO:0000313" key="3">
    <source>
        <dbReference type="Proteomes" id="UP001500742"/>
    </source>
</evidence>
<accession>A0ABP7QQJ7</accession>
<dbReference type="RefSeq" id="WP_259089547.1">
    <property type="nucleotide sequence ID" value="NZ_BAAAZC010000029.1"/>
</dbReference>